<evidence type="ECO:0000313" key="4">
    <source>
        <dbReference type="Proteomes" id="UP000014200"/>
    </source>
</evidence>
<reference evidence="2 4" key="1">
    <citation type="submission" date="2013-04" db="EMBL/GenBank/DDBJ databases">
        <title>The Genome Sequence of Bacteroides massiliensis dnLKV3.</title>
        <authorList>
            <consortium name="The Broad Institute Genomics Platform"/>
            <consortium name="The Broad Institute Genome Sequencing Center for Infectious Disease"/>
            <person name="Earl A."/>
            <person name="Xavier R."/>
            <person name="Kuhn K."/>
            <person name="Stappenbeck T."/>
            <person name="Walker B."/>
            <person name="Young S."/>
            <person name="Zeng Q."/>
            <person name="Gargeya S."/>
            <person name="Fitzgerald M."/>
            <person name="Haas B."/>
            <person name="Abouelleil A."/>
            <person name="Allen A.W."/>
            <person name="Alvarado L."/>
            <person name="Arachchi H.M."/>
            <person name="Berlin A.M."/>
            <person name="Chapman S.B."/>
            <person name="Gainer-Dewar J."/>
            <person name="Goldberg J."/>
            <person name="Griggs A."/>
            <person name="Gujja S."/>
            <person name="Hansen M."/>
            <person name="Howarth C."/>
            <person name="Imamovic A."/>
            <person name="Ireland A."/>
            <person name="Larimer J."/>
            <person name="McCowan C."/>
            <person name="Murphy C."/>
            <person name="Pearson M."/>
            <person name="Poon T.W."/>
            <person name="Priest M."/>
            <person name="Roberts A."/>
            <person name="Saif S."/>
            <person name="Shea T."/>
            <person name="Sisk P."/>
            <person name="Sykes S."/>
            <person name="Wortman J."/>
            <person name="Nusbaum C."/>
            <person name="Birren B."/>
        </authorList>
    </citation>
    <scope>NUCLEOTIDE SEQUENCE [LARGE SCALE GENOMIC DNA]</scope>
    <source>
        <strain evidence="4">dnLKV3</strain>
        <strain evidence="2">DnLKV3</strain>
    </source>
</reference>
<dbReference type="GeneID" id="82155502"/>
<dbReference type="EMBL" id="ASSP01000006">
    <property type="protein sequence ID" value="EOS15057.1"/>
    <property type="molecule type" value="Genomic_DNA"/>
</dbReference>
<dbReference type="EMBL" id="SRYJ01000013">
    <property type="protein sequence ID" value="TGY71240.1"/>
    <property type="molecule type" value="Genomic_DNA"/>
</dbReference>
<name>R9ICB6_9BACT</name>
<comment type="caution">
    <text evidence="2">The sequence shown here is derived from an EMBL/GenBank/DDBJ whole genome shotgun (WGS) entry which is preliminary data.</text>
</comment>
<feature type="transmembrane region" description="Helical" evidence="1">
    <location>
        <begin position="34"/>
        <end position="52"/>
    </location>
</feature>
<evidence type="ECO:0000313" key="5">
    <source>
        <dbReference type="Proteomes" id="UP000310760"/>
    </source>
</evidence>
<feature type="transmembrane region" description="Helical" evidence="1">
    <location>
        <begin position="97"/>
        <end position="114"/>
    </location>
</feature>
<feature type="transmembrane region" description="Helical" evidence="1">
    <location>
        <begin position="144"/>
        <end position="163"/>
    </location>
</feature>
<dbReference type="OrthoDB" id="1096547at2"/>
<dbReference type="Proteomes" id="UP000014200">
    <property type="component" value="Unassembled WGS sequence"/>
</dbReference>
<dbReference type="Proteomes" id="UP000310760">
    <property type="component" value="Unassembled WGS sequence"/>
</dbReference>
<dbReference type="RefSeq" id="WP_016275502.1">
    <property type="nucleotide sequence ID" value="NZ_CAJUNV010000014.1"/>
</dbReference>
<sequence>MEERKLNEKESLELITQMIQNTKNRLETNCGMPFLLWGYTTTLISLLVWSLVVTTRDYHWQYLWFLLPVIAGTGTYLSVRNQQPAVKTHLDKVINHIWTVFGITGFLISLLAMFFWQLPILFIVLLLMGMGTALTGLVIGYKTVIICGTLGALSSVGCLFYQGFNQILIFAPAFIFMMVIPGHVLNHAARKQKKS</sequence>
<reference evidence="3 5" key="2">
    <citation type="submission" date="2019-04" db="EMBL/GenBank/DDBJ databases">
        <title>Microbes associate with the intestines of laboratory mice.</title>
        <authorList>
            <person name="Navarre W."/>
            <person name="Wong E."/>
            <person name="Huang K."/>
            <person name="Tropini C."/>
            <person name="Ng K."/>
            <person name="Yu B."/>
        </authorList>
    </citation>
    <scope>NUCLEOTIDE SEQUENCE [LARGE SCALE GENOMIC DNA]</scope>
    <source>
        <strain evidence="3 5">NM22_B1</strain>
    </source>
</reference>
<organism evidence="2 4">
    <name type="scientific">Phocaeicola sartorii</name>
    <dbReference type="NCBI Taxonomy" id="671267"/>
    <lineage>
        <taxon>Bacteria</taxon>
        <taxon>Pseudomonadati</taxon>
        <taxon>Bacteroidota</taxon>
        <taxon>Bacteroidia</taxon>
        <taxon>Bacteroidales</taxon>
        <taxon>Bacteroidaceae</taxon>
        <taxon>Phocaeicola</taxon>
    </lineage>
</organism>
<feature type="transmembrane region" description="Helical" evidence="1">
    <location>
        <begin position="169"/>
        <end position="189"/>
    </location>
</feature>
<dbReference type="PATRIC" id="fig|1235788.3.peg.1096"/>
<evidence type="ECO:0000313" key="2">
    <source>
        <dbReference type="EMBL" id="EOS15057.1"/>
    </source>
</evidence>
<accession>R9ICB6</accession>
<keyword evidence="1" id="KW-0812">Transmembrane</keyword>
<keyword evidence="1" id="KW-0472">Membrane</keyword>
<keyword evidence="4" id="KW-1185">Reference proteome</keyword>
<evidence type="ECO:0000256" key="1">
    <source>
        <dbReference type="SAM" id="Phobius"/>
    </source>
</evidence>
<proteinExistence type="predicted"/>
<protein>
    <submittedName>
        <fullName evidence="2">Uncharacterized protein</fullName>
    </submittedName>
</protein>
<feature type="transmembrane region" description="Helical" evidence="1">
    <location>
        <begin position="120"/>
        <end position="139"/>
    </location>
</feature>
<dbReference type="AlphaFoldDB" id="R9ICB6"/>
<gene>
    <name evidence="2" type="ORF">C802_01074</name>
    <name evidence="3" type="ORF">E5339_07415</name>
</gene>
<keyword evidence="1" id="KW-1133">Transmembrane helix</keyword>
<dbReference type="STRING" id="1235788.C802_01074"/>
<feature type="transmembrane region" description="Helical" evidence="1">
    <location>
        <begin position="58"/>
        <end position="77"/>
    </location>
</feature>
<dbReference type="HOGENOM" id="CLU_090570_0_0_10"/>
<evidence type="ECO:0000313" key="3">
    <source>
        <dbReference type="EMBL" id="TGY71240.1"/>
    </source>
</evidence>